<reference evidence="5" key="2">
    <citation type="submission" date="2020-09" db="EMBL/GenBank/DDBJ databases">
        <authorList>
            <person name="Sun Q."/>
            <person name="Zhou Y."/>
        </authorList>
    </citation>
    <scope>NUCLEOTIDE SEQUENCE</scope>
    <source>
        <strain evidence="5">CGMCC 1.12919</strain>
    </source>
</reference>
<sequence length="300" mass="31791">MTETTTPDRELADLLALFANRPPAQATPLAELRSRMDRFPELFPSGFDAAIGETTLGGVAAERVSAGEAATVLYLHGGGYVIGSPKSHRHLAERLAVLLTGTVWNLGYRLAPEAPYPAALDDALAAYEALTAQSPGPVAVAGDSAGGGLALALAMAARDRGLPPPSCVVALSPWVTLRSDGRTFDTLAHVDPLLSKATADFFADHYAPAERRDEPYVSPLRGELAGLPSMLIQVGADEVFRGDVEDFAARLREAGVSTELEVWDGVFHVWQLYWPILRKGDEALAAVAAFVARHGGTTHG</sequence>
<reference evidence="5" key="1">
    <citation type="journal article" date="2014" name="Int. J. Syst. Evol. Microbiol.">
        <title>Complete genome sequence of Corynebacterium casei LMG S-19264T (=DSM 44701T), isolated from a smear-ripened cheese.</title>
        <authorList>
            <consortium name="US DOE Joint Genome Institute (JGI-PGF)"/>
            <person name="Walter F."/>
            <person name="Albersmeier A."/>
            <person name="Kalinowski J."/>
            <person name="Ruckert C."/>
        </authorList>
    </citation>
    <scope>NUCLEOTIDE SEQUENCE</scope>
    <source>
        <strain evidence="5">CGMCC 1.12919</strain>
    </source>
</reference>
<evidence type="ECO:0000259" key="4">
    <source>
        <dbReference type="Pfam" id="PF07859"/>
    </source>
</evidence>
<evidence type="ECO:0000313" key="6">
    <source>
        <dbReference type="Proteomes" id="UP000637002"/>
    </source>
</evidence>
<keyword evidence="6" id="KW-1185">Reference proteome</keyword>
<name>A0A916TX42_9HYPH</name>
<dbReference type="InterPro" id="IPR029058">
    <property type="entry name" value="AB_hydrolase_fold"/>
</dbReference>
<keyword evidence="2" id="KW-0378">Hydrolase</keyword>
<dbReference type="SUPFAM" id="SSF53474">
    <property type="entry name" value="alpha/beta-Hydrolases"/>
    <property type="match status" value="1"/>
</dbReference>
<proteinExistence type="inferred from homology"/>
<dbReference type="PROSITE" id="PS01173">
    <property type="entry name" value="LIPASE_GDXG_HIS"/>
    <property type="match status" value="1"/>
</dbReference>
<comment type="caution">
    <text evidence="5">The sequence shown here is derived from an EMBL/GenBank/DDBJ whole genome shotgun (WGS) entry which is preliminary data.</text>
</comment>
<protein>
    <recommendedName>
        <fullName evidence="4">Alpha/beta hydrolase fold-3 domain-containing protein</fullName>
    </recommendedName>
</protein>
<dbReference type="PROSITE" id="PS01174">
    <property type="entry name" value="LIPASE_GDXG_SER"/>
    <property type="match status" value="1"/>
</dbReference>
<dbReference type="EMBL" id="BMGG01000001">
    <property type="protein sequence ID" value="GGC49315.1"/>
    <property type="molecule type" value="Genomic_DNA"/>
</dbReference>
<accession>A0A916TX42</accession>
<feature type="active site" evidence="3">
    <location>
        <position position="144"/>
    </location>
</feature>
<feature type="domain" description="Alpha/beta hydrolase fold-3" evidence="4">
    <location>
        <begin position="72"/>
        <end position="271"/>
    </location>
</feature>
<dbReference type="InterPro" id="IPR050300">
    <property type="entry name" value="GDXG_lipolytic_enzyme"/>
</dbReference>
<dbReference type="GO" id="GO:0004806">
    <property type="term" value="F:triacylglycerol lipase activity"/>
    <property type="evidence" value="ECO:0007669"/>
    <property type="project" value="TreeGrafter"/>
</dbReference>
<dbReference type="RefSeq" id="WP_188607575.1">
    <property type="nucleotide sequence ID" value="NZ_BMGG01000001.1"/>
</dbReference>
<evidence type="ECO:0000256" key="3">
    <source>
        <dbReference type="PROSITE-ProRule" id="PRU10038"/>
    </source>
</evidence>
<dbReference type="Gene3D" id="3.40.50.1820">
    <property type="entry name" value="alpha/beta hydrolase"/>
    <property type="match status" value="1"/>
</dbReference>
<gene>
    <name evidence="5" type="ORF">GCM10010994_05590</name>
</gene>
<dbReference type="InterPro" id="IPR002168">
    <property type="entry name" value="Lipase_GDXG_HIS_AS"/>
</dbReference>
<comment type="similarity">
    <text evidence="1">Belongs to the 'GDXG' lipolytic enzyme family.</text>
</comment>
<dbReference type="AlphaFoldDB" id="A0A916TX42"/>
<evidence type="ECO:0000256" key="2">
    <source>
        <dbReference type="ARBA" id="ARBA00022801"/>
    </source>
</evidence>
<organism evidence="5 6">
    <name type="scientific">Chelatococcus reniformis</name>
    <dbReference type="NCBI Taxonomy" id="1494448"/>
    <lineage>
        <taxon>Bacteria</taxon>
        <taxon>Pseudomonadati</taxon>
        <taxon>Pseudomonadota</taxon>
        <taxon>Alphaproteobacteria</taxon>
        <taxon>Hyphomicrobiales</taxon>
        <taxon>Chelatococcaceae</taxon>
        <taxon>Chelatococcus</taxon>
    </lineage>
</organism>
<dbReference type="PANTHER" id="PTHR48081:SF30">
    <property type="entry name" value="ACETYL-HYDROLASE LIPR-RELATED"/>
    <property type="match status" value="1"/>
</dbReference>
<dbReference type="InterPro" id="IPR033140">
    <property type="entry name" value="Lipase_GDXG_put_SER_AS"/>
</dbReference>
<dbReference type="Pfam" id="PF07859">
    <property type="entry name" value="Abhydrolase_3"/>
    <property type="match status" value="1"/>
</dbReference>
<evidence type="ECO:0000313" key="5">
    <source>
        <dbReference type="EMBL" id="GGC49315.1"/>
    </source>
</evidence>
<dbReference type="PANTHER" id="PTHR48081">
    <property type="entry name" value="AB HYDROLASE SUPERFAMILY PROTEIN C4A8.06C"/>
    <property type="match status" value="1"/>
</dbReference>
<dbReference type="InterPro" id="IPR013094">
    <property type="entry name" value="AB_hydrolase_3"/>
</dbReference>
<dbReference type="Proteomes" id="UP000637002">
    <property type="component" value="Unassembled WGS sequence"/>
</dbReference>
<evidence type="ECO:0000256" key="1">
    <source>
        <dbReference type="ARBA" id="ARBA00010515"/>
    </source>
</evidence>